<evidence type="ECO:0000313" key="1">
    <source>
        <dbReference type="EMBL" id="MCY6370660.1"/>
    </source>
</evidence>
<keyword evidence="2" id="KW-1185">Reference proteome</keyword>
<dbReference type="Proteomes" id="UP001079657">
    <property type="component" value="Unassembled WGS sequence"/>
</dbReference>
<evidence type="ECO:0008006" key="3">
    <source>
        <dbReference type="Google" id="ProtNLM"/>
    </source>
</evidence>
<accession>A0ABT4CNM5</accession>
<proteinExistence type="predicted"/>
<reference evidence="1" key="1">
    <citation type="submission" date="2022-12" db="EMBL/GenBank/DDBJ databases">
        <authorList>
            <person name="Wang J."/>
        </authorList>
    </citation>
    <scope>NUCLEOTIDE SEQUENCE</scope>
    <source>
        <strain evidence="1">HY-42-06</strain>
    </source>
</reference>
<comment type="caution">
    <text evidence="1">The sequence shown here is derived from an EMBL/GenBank/DDBJ whole genome shotgun (WGS) entry which is preliminary data.</text>
</comment>
<gene>
    <name evidence="1" type="ORF">OXH55_08450</name>
</gene>
<protein>
    <recommendedName>
        <fullName evidence="3">HNH endonuclease</fullName>
    </recommendedName>
</protein>
<organism evidence="1 2">
    <name type="scientific">Clostridium ganghwense</name>
    <dbReference type="NCBI Taxonomy" id="312089"/>
    <lineage>
        <taxon>Bacteria</taxon>
        <taxon>Bacillati</taxon>
        <taxon>Bacillota</taxon>
        <taxon>Clostridia</taxon>
        <taxon>Eubacteriales</taxon>
        <taxon>Clostridiaceae</taxon>
        <taxon>Clostridium</taxon>
    </lineage>
</organism>
<dbReference type="RefSeq" id="WP_268049439.1">
    <property type="nucleotide sequence ID" value="NZ_JAPQES010000002.1"/>
</dbReference>
<dbReference type="EMBL" id="JAPQES010000002">
    <property type="protein sequence ID" value="MCY6370660.1"/>
    <property type="molecule type" value="Genomic_DNA"/>
</dbReference>
<sequence length="272" mass="31890">MEEVRRLQPTSETLRELYLKSGNQCAFPDCKNLMMNKDGVFVGQVCHIEAAMPGGERFNKNQTNEERRHFDNLMLMCHYHHKVTDNVDEYPVERLKEIKADHEAKFTNIIEQISESIKDHSKEDILIMPKTLESMNKYLEWGNSDEELQWTIECIGKFAKNLSSVTKDIRNLLFIINERAEGRKKGIDTIYEVPAAEIKAICKMSLKDFIDNIIILEKYNLCYRDKDWEDIDVIRLIDLPYDGWWKDLKEFCMGTGVDLNKVIVDLQFNLLD</sequence>
<evidence type="ECO:0000313" key="2">
    <source>
        <dbReference type="Proteomes" id="UP001079657"/>
    </source>
</evidence>
<name>A0ABT4CNM5_9CLOT</name>